<comment type="cofactor">
    <cofactor evidence="7">
        <name>Mg(2+)</name>
        <dbReference type="ChEBI" id="CHEBI:18420"/>
    </cofactor>
</comment>
<evidence type="ECO:0000256" key="3">
    <source>
        <dbReference type="ARBA" id="ARBA00022679"/>
    </source>
</evidence>
<dbReference type="GO" id="GO:0005886">
    <property type="term" value="C:plasma membrane"/>
    <property type="evidence" value="ECO:0007669"/>
    <property type="project" value="UniProtKB-SubCell"/>
</dbReference>
<keyword evidence="3 9" id="KW-0808">Transferase</keyword>
<dbReference type="EMBL" id="PDLL01000035">
    <property type="protein sequence ID" value="PYY71614.1"/>
    <property type="molecule type" value="Genomic_DNA"/>
</dbReference>
<dbReference type="InterPro" id="IPR000715">
    <property type="entry name" value="Glycosyl_transferase_4"/>
</dbReference>
<feature type="transmembrane region" description="Helical" evidence="8">
    <location>
        <begin position="285"/>
        <end position="307"/>
    </location>
</feature>
<evidence type="ECO:0000256" key="2">
    <source>
        <dbReference type="ARBA" id="ARBA00022475"/>
    </source>
</evidence>
<dbReference type="GO" id="GO:0071555">
    <property type="term" value="P:cell wall organization"/>
    <property type="evidence" value="ECO:0007669"/>
    <property type="project" value="TreeGrafter"/>
</dbReference>
<feature type="transmembrane region" description="Helical" evidence="8">
    <location>
        <begin position="47"/>
        <end position="65"/>
    </location>
</feature>
<evidence type="ECO:0000256" key="4">
    <source>
        <dbReference type="ARBA" id="ARBA00022692"/>
    </source>
</evidence>
<accession>A0A2W0FDB1</accession>
<dbReference type="GO" id="GO:0009103">
    <property type="term" value="P:lipopolysaccharide biosynthetic process"/>
    <property type="evidence" value="ECO:0007669"/>
    <property type="project" value="TreeGrafter"/>
</dbReference>
<reference evidence="9 10" key="1">
    <citation type="journal article" date="2018" name="Appl. Microbiol. Biotechnol.">
        <title>Characterization of the caprolactam degradation pathway in Pseudomonas jessenii using mass spectrometry-based proteomics.</title>
        <authorList>
            <person name="Otzen M."/>
            <person name="Palacio C."/>
            <person name="Janssen D.B."/>
        </authorList>
    </citation>
    <scope>NUCLEOTIDE SEQUENCE [LARGE SCALE GENOMIC DNA]</scope>
    <source>
        <strain evidence="9 10">GO3</strain>
    </source>
</reference>
<gene>
    <name evidence="9" type="ORF">CRX42_05250</name>
</gene>
<evidence type="ECO:0000256" key="7">
    <source>
        <dbReference type="PIRSR" id="PIRSR600715-1"/>
    </source>
</evidence>
<evidence type="ECO:0000256" key="8">
    <source>
        <dbReference type="SAM" id="Phobius"/>
    </source>
</evidence>
<feature type="transmembrane region" description="Helical" evidence="8">
    <location>
        <begin position="159"/>
        <end position="178"/>
    </location>
</feature>
<feature type="transmembrane region" description="Helical" evidence="8">
    <location>
        <begin position="102"/>
        <end position="125"/>
    </location>
</feature>
<keyword evidence="2" id="KW-1003">Cell membrane</keyword>
<feature type="transmembrane region" description="Helical" evidence="8">
    <location>
        <begin position="71"/>
        <end position="90"/>
    </location>
</feature>
<keyword evidence="7" id="KW-0460">Magnesium</keyword>
<feature type="transmembrane region" description="Helical" evidence="8">
    <location>
        <begin position="6"/>
        <end position="26"/>
    </location>
</feature>
<organism evidence="9 10">
    <name type="scientific">Pseudomonas jessenii</name>
    <dbReference type="NCBI Taxonomy" id="77298"/>
    <lineage>
        <taxon>Bacteria</taxon>
        <taxon>Pseudomonadati</taxon>
        <taxon>Pseudomonadota</taxon>
        <taxon>Gammaproteobacteria</taxon>
        <taxon>Pseudomonadales</taxon>
        <taxon>Pseudomonadaceae</taxon>
        <taxon>Pseudomonas</taxon>
    </lineage>
</organism>
<feature type="transmembrane region" description="Helical" evidence="8">
    <location>
        <begin position="131"/>
        <end position="152"/>
    </location>
</feature>
<feature type="transmembrane region" description="Helical" evidence="8">
    <location>
        <begin position="313"/>
        <end position="332"/>
    </location>
</feature>
<keyword evidence="5 8" id="KW-1133">Transmembrane helix</keyword>
<comment type="subcellular location">
    <subcellularLocation>
        <location evidence="1">Cell membrane</location>
        <topology evidence="1">Multi-pass membrane protein</topology>
    </subcellularLocation>
</comment>
<keyword evidence="4 8" id="KW-0812">Transmembrane</keyword>
<name>A0A2W0FDB1_PSEJE</name>
<sequence length="341" mass="36788">MNSIWLLALVVGVSFLGTGALRKYALARSLIDVPNARSSHSVPTPRGGGVAIVLSFLIALPVLAWTDAVAWPMALALLGAGGWIAIIGFLDDHGHIAARWRLLAHFAGAIWALIWIGGMAPINLFGHEFSLGWFGYVIGAFYLVWMLNLYNFMDGIDGLASVEAICACFGACLVYWIAGHASLAIAPLVLAAAVLGFLIWNFPPAKIFMGDAGSGFLGIVLAVMSLYAAWTNPLFLWAWLILLGVFIVDATFTLIRRLLRGDKVYEAHRSHGYQYASRKFGSHRVVTLAIAAINLLWLVPVAILVVMQYLDGVAGLVLAYVPLVLLAFKFHAGELEIAGKA</sequence>
<dbReference type="RefSeq" id="WP_110658173.1">
    <property type="nucleotide sequence ID" value="NZ_PDLL01000035.1"/>
</dbReference>
<keyword evidence="6 8" id="KW-0472">Membrane</keyword>
<dbReference type="Proteomes" id="UP000247437">
    <property type="component" value="Unassembled WGS sequence"/>
</dbReference>
<dbReference type="GO" id="GO:0046872">
    <property type="term" value="F:metal ion binding"/>
    <property type="evidence" value="ECO:0007669"/>
    <property type="project" value="UniProtKB-KW"/>
</dbReference>
<keyword evidence="7" id="KW-0479">Metal-binding</keyword>
<evidence type="ECO:0000313" key="10">
    <source>
        <dbReference type="Proteomes" id="UP000247437"/>
    </source>
</evidence>
<dbReference type="PANTHER" id="PTHR22926:SF3">
    <property type="entry name" value="UNDECAPRENYL-PHOSPHATE ALPHA-N-ACETYLGLUCOSAMINYL 1-PHOSPHATE TRANSFERASE"/>
    <property type="match status" value="1"/>
</dbReference>
<dbReference type="GO" id="GO:0016780">
    <property type="term" value="F:phosphotransferase activity, for other substituted phosphate groups"/>
    <property type="evidence" value="ECO:0007669"/>
    <property type="project" value="InterPro"/>
</dbReference>
<protein>
    <submittedName>
        <fullName evidence="9">Glycosyl transferase</fullName>
    </submittedName>
</protein>
<feature type="binding site" evidence="7">
    <location>
        <position position="151"/>
    </location>
    <ligand>
        <name>Mg(2+)</name>
        <dbReference type="ChEBI" id="CHEBI:18420"/>
    </ligand>
</feature>
<comment type="caution">
    <text evidence="9">The sequence shown here is derived from an EMBL/GenBank/DDBJ whole genome shotgun (WGS) entry which is preliminary data.</text>
</comment>
<dbReference type="AlphaFoldDB" id="A0A2W0FDB1"/>
<dbReference type="OrthoDB" id="9783652at2"/>
<evidence type="ECO:0000313" key="9">
    <source>
        <dbReference type="EMBL" id="PYY71614.1"/>
    </source>
</evidence>
<evidence type="ECO:0000256" key="5">
    <source>
        <dbReference type="ARBA" id="ARBA00022989"/>
    </source>
</evidence>
<dbReference type="GO" id="GO:0044038">
    <property type="term" value="P:cell wall macromolecule biosynthetic process"/>
    <property type="evidence" value="ECO:0007669"/>
    <property type="project" value="TreeGrafter"/>
</dbReference>
<feature type="transmembrane region" description="Helical" evidence="8">
    <location>
        <begin position="184"/>
        <end position="200"/>
    </location>
</feature>
<dbReference type="Pfam" id="PF00953">
    <property type="entry name" value="Glycos_transf_4"/>
    <property type="match status" value="1"/>
</dbReference>
<evidence type="ECO:0000256" key="1">
    <source>
        <dbReference type="ARBA" id="ARBA00004651"/>
    </source>
</evidence>
<dbReference type="CDD" id="cd06854">
    <property type="entry name" value="GT_WbpL_WbcO_like"/>
    <property type="match status" value="1"/>
</dbReference>
<evidence type="ECO:0000256" key="6">
    <source>
        <dbReference type="ARBA" id="ARBA00023136"/>
    </source>
</evidence>
<dbReference type="PANTHER" id="PTHR22926">
    <property type="entry name" value="PHOSPHO-N-ACETYLMURAMOYL-PENTAPEPTIDE-TRANSFERASE"/>
    <property type="match status" value="1"/>
</dbReference>
<feature type="binding site" evidence="7">
    <location>
        <position position="211"/>
    </location>
    <ligand>
        <name>Mg(2+)</name>
        <dbReference type="ChEBI" id="CHEBI:18420"/>
    </ligand>
</feature>
<proteinExistence type="predicted"/>
<feature type="transmembrane region" description="Helical" evidence="8">
    <location>
        <begin position="212"/>
        <end position="230"/>
    </location>
</feature>
<feature type="transmembrane region" description="Helical" evidence="8">
    <location>
        <begin position="236"/>
        <end position="255"/>
    </location>
</feature>